<evidence type="ECO:0008006" key="4">
    <source>
        <dbReference type="Google" id="ProtNLM"/>
    </source>
</evidence>
<comment type="caution">
    <text evidence="2">The sequence shown here is derived from an EMBL/GenBank/DDBJ whole genome shotgun (WGS) entry which is preliminary data.</text>
</comment>
<dbReference type="AlphaFoldDB" id="A0A5E8HBC1"/>
<name>A0A5E8HBC1_9LEPT</name>
<feature type="transmembrane region" description="Helical" evidence="1">
    <location>
        <begin position="96"/>
        <end position="119"/>
    </location>
</feature>
<dbReference type="Proteomes" id="UP000013996">
    <property type="component" value="Unassembled WGS sequence"/>
</dbReference>
<keyword evidence="1" id="KW-0472">Membrane</keyword>
<reference evidence="2 3" key="1">
    <citation type="submission" date="2013-04" db="EMBL/GenBank/DDBJ databases">
        <authorList>
            <person name="Harkins D.M."/>
            <person name="Durkin A.S."/>
            <person name="Brinkac L.M."/>
            <person name="Haft D.H."/>
            <person name="Selengut J.D."/>
            <person name="Sanka R."/>
            <person name="DePew J."/>
            <person name="Purushe J."/>
            <person name="Hartskeerl R.A."/>
            <person name="Ahmed A."/>
            <person name="van der Linden H."/>
            <person name="Goris M.G.A."/>
            <person name="Vinetz J.M."/>
            <person name="Sutton G.G."/>
            <person name="Nierman W.C."/>
            <person name="Fouts D.E."/>
        </authorList>
    </citation>
    <scope>NUCLEOTIDE SEQUENCE [LARGE SCALE GENOMIC DNA]</scope>
    <source>
        <strain evidence="2 3">Sao Paulo</strain>
    </source>
</reference>
<feature type="transmembrane region" description="Helical" evidence="1">
    <location>
        <begin position="15"/>
        <end position="34"/>
    </location>
</feature>
<dbReference type="SUPFAM" id="SSF53756">
    <property type="entry name" value="UDP-Glycosyltransferase/glycogen phosphorylase"/>
    <property type="match status" value="1"/>
</dbReference>
<dbReference type="STRING" id="1249483.LEP1GSC202_3340"/>
<evidence type="ECO:0000256" key="1">
    <source>
        <dbReference type="SAM" id="Phobius"/>
    </source>
</evidence>
<evidence type="ECO:0000313" key="3">
    <source>
        <dbReference type="Proteomes" id="UP000013996"/>
    </source>
</evidence>
<organism evidence="2 3">
    <name type="scientific">Leptospira yanagawae serovar Saopaulo str. Sao Paulo = ATCC 700523</name>
    <dbReference type="NCBI Taxonomy" id="1249483"/>
    <lineage>
        <taxon>Bacteria</taxon>
        <taxon>Pseudomonadati</taxon>
        <taxon>Spirochaetota</taxon>
        <taxon>Spirochaetia</taxon>
        <taxon>Leptospirales</taxon>
        <taxon>Leptospiraceae</taxon>
        <taxon>Leptospira</taxon>
    </lineage>
</organism>
<proteinExistence type="predicted"/>
<keyword evidence="1" id="KW-1133">Transmembrane helix</keyword>
<accession>A0A5E8HBC1</accession>
<keyword evidence="1" id="KW-0812">Transmembrane</keyword>
<dbReference type="Gene3D" id="3.40.50.2000">
    <property type="entry name" value="Glycogen Phosphorylase B"/>
    <property type="match status" value="1"/>
</dbReference>
<dbReference type="EMBL" id="AOGX02000024">
    <property type="protein sequence ID" value="EOQ88067.1"/>
    <property type="molecule type" value="Genomic_DNA"/>
</dbReference>
<sequence length="388" mass="45570">MTYYFFIKNKLRRYLLFRTLFGIYGFIRNLPISIKNLIKLNDFLRSISSSLDKTVVIFHHGMGGGSEKFINLKYPSSDYSVFQIGPKNGNNRLLSISFLSFSSHFIIDTFFMVFFVALIQKFSRQFKIIINHFSGLENQDLIRVHRTYKISEIYIHDYFAICPFYFLSPNDVFCGLPDLEGCNQCINSKLNGLPFRIQDFRTKYDSLLLTDNIKIFAPSRSVEQNFKKVYPEIKLDIFNEFNHPKIIYRKRVIKNKTIGIFGHLTFHKGRSLVEQFLKYSPNSKIVLIGESDPIISNYDNFQETGRYSDDKSLENFIDEFRLDLVWFPVRIPETFSFTLSMAINKNLFIFAPNVGSFPERLENYPSCQIFHYNSSQNQIFDQLIQLTL</sequence>
<protein>
    <recommendedName>
        <fullName evidence="4">Glycosyltransferase, group 1 family protein</fullName>
    </recommendedName>
</protein>
<evidence type="ECO:0000313" key="2">
    <source>
        <dbReference type="EMBL" id="EOQ88067.1"/>
    </source>
</evidence>
<gene>
    <name evidence="2" type="ORF">LEP1GSC202_3340</name>
</gene>